<organism evidence="8 9">
    <name type="scientific">Candidatus Liptonbacteria bacterium RIFCSPHIGHO2_01_FULL_57_28</name>
    <dbReference type="NCBI Taxonomy" id="1798647"/>
    <lineage>
        <taxon>Bacteria</taxon>
        <taxon>Candidatus Liptoniibacteriota</taxon>
    </lineage>
</organism>
<dbReference type="InterPro" id="IPR057264">
    <property type="entry name" value="Ribosomal_uL24_C"/>
</dbReference>
<dbReference type="Pfam" id="PF00467">
    <property type="entry name" value="KOW"/>
    <property type="match status" value="1"/>
</dbReference>
<name>A0A1G2CBT6_9BACT</name>
<dbReference type="STRING" id="1798647.A2855_01455"/>
<keyword evidence="2 5" id="KW-0689">Ribosomal protein</keyword>
<comment type="function">
    <text evidence="5">One of the proteins that surrounds the polypeptide exit tunnel on the outside of the subunit.</text>
</comment>
<comment type="similarity">
    <text evidence="1 5 6">Belongs to the universal ribosomal protein uL24 family.</text>
</comment>
<dbReference type="CDD" id="cd06089">
    <property type="entry name" value="KOW_RPL26"/>
    <property type="match status" value="1"/>
</dbReference>
<evidence type="ECO:0000256" key="1">
    <source>
        <dbReference type="ARBA" id="ARBA00010618"/>
    </source>
</evidence>
<gene>
    <name evidence="5" type="primary">rplX</name>
    <name evidence="8" type="ORF">A2855_01455</name>
</gene>
<dbReference type="InterPro" id="IPR014722">
    <property type="entry name" value="Rib_uL2_dom2"/>
</dbReference>
<evidence type="ECO:0000313" key="9">
    <source>
        <dbReference type="Proteomes" id="UP000179059"/>
    </source>
</evidence>
<dbReference type="Proteomes" id="UP000179059">
    <property type="component" value="Unassembled WGS sequence"/>
</dbReference>
<keyword evidence="3 5" id="KW-0687">Ribonucleoprotein</keyword>
<accession>A0A1G2CBT6</accession>
<dbReference type="InterPro" id="IPR005825">
    <property type="entry name" value="Ribosomal_uL24_CS"/>
</dbReference>
<keyword evidence="5" id="KW-0694">RNA-binding</keyword>
<proteinExistence type="inferred from homology"/>
<dbReference type="PROSITE" id="PS01108">
    <property type="entry name" value="RIBOSOMAL_L24"/>
    <property type="match status" value="1"/>
</dbReference>
<dbReference type="SUPFAM" id="SSF50104">
    <property type="entry name" value="Translation proteins SH3-like domain"/>
    <property type="match status" value="1"/>
</dbReference>
<dbReference type="GO" id="GO:0003735">
    <property type="term" value="F:structural constituent of ribosome"/>
    <property type="evidence" value="ECO:0007669"/>
    <property type="project" value="InterPro"/>
</dbReference>
<dbReference type="GO" id="GO:0005840">
    <property type="term" value="C:ribosome"/>
    <property type="evidence" value="ECO:0007669"/>
    <property type="project" value="UniProtKB-KW"/>
</dbReference>
<evidence type="ECO:0000256" key="6">
    <source>
        <dbReference type="RuleBase" id="RU003477"/>
    </source>
</evidence>
<dbReference type="SMART" id="SM00739">
    <property type="entry name" value="KOW"/>
    <property type="match status" value="1"/>
</dbReference>
<dbReference type="HAMAP" id="MF_01326_B">
    <property type="entry name" value="Ribosomal_uL24_B"/>
    <property type="match status" value="1"/>
</dbReference>
<comment type="subunit">
    <text evidence="5">Part of the 50S ribosomal subunit.</text>
</comment>
<evidence type="ECO:0000256" key="3">
    <source>
        <dbReference type="ARBA" id="ARBA00023274"/>
    </source>
</evidence>
<dbReference type="GO" id="GO:0006412">
    <property type="term" value="P:translation"/>
    <property type="evidence" value="ECO:0007669"/>
    <property type="project" value="UniProtKB-UniRule"/>
</dbReference>
<dbReference type="InterPro" id="IPR003256">
    <property type="entry name" value="Ribosomal_uL24"/>
</dbReference>
<dbReference type="EMBL" id="MHKX01000004">
    <property type="protein sequence ID" value="OGY98676.1"/>
    <property type="molecule type" value="Genomic_DNA"/>
</dbReference>
<keyword evidence="5" id="KW-0699">rRNA-binding</keyword>
<dbReference type="Pfam" id="PF17136">
    <property type="entry name" value="ribosomal_L24"/>
    <property type="match status" value="1"/>
</dbReference>
<comment type="caution">
    <text evidence="8">The sequence shown here is derived from an EMBL/GenBank/DDBJ whole genome shotgun (WGS) entry which is preliminary data.</text>
</comment>
<sequence length="101" mass="11429">MKFKKGDQVQIMLGKDRGKTGTINAVLKDKDRVVVENLNMYKKRTRPKRQGQKGETLMVARAIPAANVMYICKNCKRPTRLGARVEGDQKVRYCKKCDAAA</sequence>
<evidence type="ECO:0000313" key="8">
    <source>
        <dbReference type="EMBL" id="OGY98676.1"/>
    </source>
</evidence>
<dbReference type="InterPro" id="IPR008991">
    <property type="entry name" value="Translation_prot_SH3-like_sf"/>
</dbReference>
<feature type="domain" description="KOW" evidence="7">
    <location>
        <begin position="2"/>
        <end position="29"/>
    </location>
</feature>
<dbReference type="InterPro" id="IPR041988">
    <property type="entry name" value="Ribosomal_uL24_KOW"/>
</dbReference>
<protein>
    <recommendedName>
        <fullName evidence="4 5">Large ribosomal subunit protein uL24</fullName>
    </recommendedName>
</protein>
<dbReference type="GO" id="GO:1990904">
    <property type="term" value="C:ribonucleoprotein complex"/>
    <property type="evidence" value="ECO:0007669"/>
    <property type="project" value="UniProtKB-KW"/>
</dbReference>
<evidence type="ECO:0000259" key="7">
    <source>
        <dbReference type="SMART" id="SM00739"/>
    </source>
</evidence>
<dbReference type="AlphaFoldDB" id="A0A1G2CBT6"/>
<dbReference type="GO" id="GO:0019843">
    <property type="term" value="F:rRNA binding"/>
    <property type="evidence" value="ECO:0007669"/>
    <property type="project" value="UniProtKB-UniRule"/>
</dbReference>
<dbReference type="NCBIfam" id="TIGR01079">
    <property type="entry name" value="rplX_bact"/>
    <property type="match status" value="1"/>
</dbReference>
<evidence type="ECO:0000256" key="4">
    <source>
        <dbReference type="ARBA" id="ARBA00035206"/>
    </source>
</evidence>
<comment type="function">
    <text evidence="5">One of two assembly initiator proteins, it binds directly to the 5'-end of the 23S rRNA, where it nucleates assembly of the 50S subunit.</text>
</comment>
<evidence type="ECO:0000256" key="2">
    <source>
        <dbReference type="ARBA" id="ARBA00022980"/>
    </source>
</evidence>
<dbReference type="PANTHER" id="PTHR12903">
    <property type="entry name" value="MITOCHONDRIAL RIBOSOMAL PROTEIN L24"/>
    <property type="match status" value="1"/>
</dbReference>
<dbReference type="Gene3D" id="2.30.30.30">
    <property type="match status" value="1"/>
</dbReference>
<evidence type="ECO:0000256" key="5">
    <source>
        <dbReference type="HAMAP-Rule" id="MF_01326"/>
    </source>
</evidence>
<reference evidence="8 9" key="1">
    <citation type="journal article" date="2016" name="Nat. Commun.">
        <title>Thousands of microbial genomes shed light on interconnected biogeochemical processes in an aquifer system.</title>
        <authorList>
            <person name="Anantharaman K."/>
            <person name="Brown C.T."/>
            <person name="Hug L.A."/>
            <person name="Sharon I."/>
            <person name="Castelle C.J."/>
            <person name="Probst A.J."/>
            <person name="Thomas B.C."/>
            <person name="Singh A."/>
            <person name="Wilkins M.J."/>
            <person name="Karaoz U."/>
            <person name="Brodie E.L."/>
            <person name="Williams K.H."/>
            <person name="Hubbard S.S."/>
            <person name="Banfield J.F."/>
        </authorList>
    </citation>
    <scope>NUCLEOTIDE SEQUENCE [LARGE SCALE GENOMIC DNA]</scope>
</reference>
<dbReference type="InterPro" id="IPR005824">
    <property type="entry name" value="KOW"/>
</dbReference>